<evidence type="ECO:0000313" key="1">
    <source>
        <dbReference type="EMBL" id="MPL54997.1"/>
    </source>
</evidence>
<sequence length="254" mass="29828">MLFYKYLPIREKDNYFENELLRFTQAGDLNDPFECLPRKPQKGEFTEAIKLITQIISGGSKKLEEYGVGKYNDEYIENTFKKAYQNINNEVGILSLTKIWNNSLMWAHYTNSHKGYCVGFNSEHEFFKDYLSEDSNFSRHTKEVTYSDKRVKIPTTLTEPTLAFEPFLTKSTDWEYEKEVRVISTFNLSETMLEKEPYNIYLFKVPHNAISEIILGVNIDNDAETKIRAFAIEKGITIYKAKISDTEFDMERRE</sequence>
<proteinExistence type="predicted"/>
<dbReference type="Pfam" id="PF11185">
    <property type="entry name" value="DUF2971"/>
    <property type="match status" value="1"/>
</dbReference>
<gene>
    <name evidence="1" type="ORF">SDC9_00464</name>
</gene>
<reference evidence="1" key="1">
    <citation type="submission" date="2019-08" db="EMBL/GenBank/DDBJ databases">
        <authorList>
            <person name="Kucharzyk K."/>
            <person name="Murdoch R.W."/>
            <person name="Higgins S."/>
            <person name="Loffler F."/>
        </authorList>
    </citation>
    <scope>NUCLEOTIDE SEQUENCE</scope>
</reference>
<comment type="caution">
    <text evidence="1">The sequence shown here is derived from an EMBL/GenBank/DDBJ whole genome shotgun (WGS) entry which is preliminary data.</text>
</comment>
<evidence type="ECO:0008006" key="2">
    <source>
        <dbReference type="Google" id="ProtNLM"/>
    </source>
</evidence>
<organism evidence="1">
    <name type="scientific">bioreactor metagenome</name>
    <dbReference type="NCBI Taxonomy" id="1076179"/>
    <lineage>
        <taxon>unclassified sequences</taxon>
        <taxon>metagenomes</taxon>
        <taxon>ecological metagenomes</taxon>
    </lineage>
</organism>
<dbReference type="EMBL" id="VSSQ01000001">
    <property type="protein sequence ID" value="MPL54997.1"/>
    <property type="molecule type" value="Genomic_DNA"/>
</dbReference>
<dbReference type="AlphaFoldDB" id="A0A644SL39"/>
<protein>
    <recommendedName>
        <fullName evidence="2">DUF2971 domain-containing protein</fullName>
    </recommendedName>
</protein>
<accession>A0A644SL39</accession>
<dbReference type="InterPro" id="IPR021352">
    <property type="entry name" value="DUF2971"/>
</dbReference>
<name>A0A644SL39_9ZZZZ</name>